<keyword evidence="2" id="KW-1185">Reference proteome</keyword>
<comment type="caution">
    <text evidence="1">The sequence shown here is derived from an EMBL/GenBank/DDBJ whole genome shotgun (WGS) entry which is preliminary data.</text>
</comment>
<name>A0ACC2UDN5_9FUNG</name>
<gene>
    <name evidence="1" type="ORF">DSO57_1018842</name>
</gene>
<sequence>MKLSKHKEVLVAIQNKLPLKDAEVWVHHDFNLYKATDYFLGFVPNEVSGEIKTLNMRAQDVTEFFASFRVPSLAIGWAKLGLNVDTAKSWSHACFNPSEASEWAKQGFSPKDTRLWSYAEIDPELCRKLREQSWSKEKASQWGPFKDWSVMKAASSWRKEGTTTKDHMNIGYKKISIEEWNVWRNVTSLAEAAAWIDKKFTPTTAAP</sequence>
<organism evidence="1 2">
    <name type="scientific">Entomophthora muscae</name>
    <dbReference type="NCBI Taxonomy" id="34485"/>
    <lineage>
        <taxon>Eukaryota</taxon>
        <taxon>Fungi</taxon>
        <taxon>Fungi incertae sedis</taxon>
        <taxon>Zoopagomycota</taxon>
        <taxon>Entomophthoromycotina</taxon>
        <taxon>Entomophthoromycetes</taxon>
        <taxon>Entomophthorales</taxon>
        <taxon>Entomophthoraceae</taxon>
        <taxon>Entomophthora</taxon>
    </lineage>
</organism>
<accession>A0ACC2UDN5</accession>
<evidence type="ECO:0000313" key="2">
    <source>
        <dbReference type="Proteomes" id="UP001165960"/>
    </source>
</evidence>
<dbReference type="Proteomes" id="UP001165960">
    <property type="component" value="Unassembled WGS sequence"/>
</dbReference>
<evidence type="ECO:0000313" key="1">
    <source>
        <dbReference type="EMBL" id="KAJ9084950.1"/>
    </source>
</evidence>
<proteinExistence type="predicted"/>
<dbReference type="EMBL" id="QTSX02000793">
    <property type="protein sequence ID" value="KAJ9084950.1"/>
    <property type="molecule type" value="Genomic_DNA"/>
</dbReference>
<reference evidence="1" key="1">
    <citation type="submission" date="2022-04" db="EMBL/GenBank/DDBJ databases">
        <title>Genome of the entomopathogenic fungus Entomophthora muscae.</title>
        <authorList>
            <person name="Elya C."/>
            <person name="Lovett B.R."/>
            <person name="Lee E."/>
            <person name="Macias A.M."/>
            <person name="Hajek A.E."/>
            <person name="De Bivort B.L."/>
            <person name="Kasson M.T."/>
            <person name="De Fine Licht H.H."/>
            <person name="Stajich J.E."/>
        </authorList>
    </citation>
    <scope>NUCLEOTIDE SEQUENCE</scope>
    <source>
        <strain evidence="1">Berkeley</strain>
    </source>
</reference>
<protein>
    <submittedName>
        <fullName evidence="1">Uncharacterized protein</fullName>
    </submittedName>
</protein>